<dbReference type="PANTHER" id="PTHR13032">
    <property type="entry name" value="MITOCHONDRIAL IMPORT INNER MEMBRANE TRANSLOCASE SUBUNIT TIM21"/>
    <property type="match status" value="1"/>
</dbReference>
<dbReference type="EMBL" id="CAAALY010064919">
    <property type="protein sequence ID" value="VEL23941.1"/>
    <property type="molecule type" value="Genomic_DNA"/>
</dbReference>
<evidence type="ECO:0000256" key="5">
    <source>
        <dbReference type="ARBA" id="ARBA00022989"/>
    </source>
</evidence>
<keyword evidence="8" id="KW-0811">Translocation</keyword>
<keyword evidence="7" id="KW-0472">Membrane</keyword>
<dbReference type="GO" id="GO:0005744">
    <property type="term" value="C:TIM23 mitochondrial import inner membrane translocase complex"/>
    <property type="evidence" value="ECO:0007669"/>
    <property type="project" value="UniProtKB-UniRule"/>
</dbReference>
<accession>A0A448WZ68</accession>
<sequence length="146" mass="16065">MLVARQLRCCSVRSSSVLTALGPKFIFGLTKGKSCDKNSEGALTSTKVKLAFILYVIGEELLSKKSPNGVYNSAFNICKSNAQSPRSKRQRGVGIYLTMTNFSHNEWRDGQGRLHMSLKFYLKGAIGSGVAQLEVMEVSIADQLRK</sequence>
<keyword evidence="10" id="KW-1185">Reference proteome</keyword>
<evidence type="ECO:0000256" key="2">
    <source>
        <dbReference type="ARBA" id="ARBA00010867"/>
    </source>
</evidence>
<dbReference type="Gene3D" id="3.10.450.320">
    <property type="entry name" value="Mitochondrial import inner membrane translocase subunit Tim21"/>
    <property type="match status" value="1"/>
</dbReference>
<keyword evidence="5" id="KW-1133">Transmembrane helix</keyword>
<keyword evidence="8" id="KW-0813">Transport</keyword>
<comment type="function">
    <text evidence="8">Essential component of the TIM23 complex, a complex that mediates the translocation of transit peptide-containing proteins across the mitochondrial inner membrane.</text>
</comment>
<dbReference type="OrthoDB" id="436405at2759"/>
<comment type="similarity">
    <text evidence="2 8">Belongs to the TIM21 family.</text>
</comment>
<name>A0A448WZ68_9PLAT</name>
<keyword evidence="6 8" id="KW-0496">Mitochondrion</keyword>
<evidence type="ECO:0000256" key="4">
    <source>
        <dbReference type="ARBA" id="ARBA00022946"/>
    </source>
</evidence>
<dbReference type="InterPro" id="IPR013261">
    <property type="entry name" value="Tim21"/>
</dbReference>
<evidence type="ECO:0000256" key="7">
    <source>
        <dbReference type="ARBA" id="ARBA00023136"/>
    </source>
</evidence>
<evidence type="ECO:0000256" key="6">
    <source>
        <dbReference type="ARBA" id="ARBA00023128"/>
    </source>
</evidence>
<evidence type="ECO:0000313" key="9">
    <source>
        <dbReference type="EMBL" id="VEL23941.1"/>
    </source>
</evidence>
<dbReference type="AlphaFoldDB" id="A0A448WZ68"/>
<comment type="caution">
    <text evidence="9">The sequence shown here is derived from an EMBL/GenBank/DDBJ whole genome shotgun (WGS) entry which is preliminary data.</text>
</comment>
<keyword evidence="8" id="KW-0653">Protein transport</keyword>
<dbReference type="GO" id="GO:0030150">
    <property type="term" value="P:protein import into mitochondrial matrix"/>
    <property type="evidence" value="ECO:0007669"/>
    <property type="project" value="UniProtKB-UniRule"/>
</dbReference>
<protein>
    <recommendedName>
        <fullName evidence="8">Mitochondrial import inner membrane translocase subunit Tim21</fullName>
    </recommendedName>
</protein>
<keyword evidence="8" id="KW-0999">Mitochondrion inner membrane</keyword>
<comment type="subunit">
    <text evidence="8">Component of the TIM23 complex.</text>
</comment>
<evidence type="ECO:0000313" key="10">
    <source>
        <dbReference type="Proteomes" id="UP000784294"/>
    </source>
</evidence>
<comment type="subcellular location">
    <subcellularLocation>
        <location evidence="8">Mitochondrion inner membrane</location>
        <topology evidence="8">Single-pass membrane protein</topology>
    </subcellularLocation>
    <subcellularLocation>
        <location evidence="1">Mitochondrion membrane</location>
        <topology evidence="1">Single-pass membrane protein</topology>
    </subcellularLocation>
</comment>
<reference evidence="9" key="1">
    <citation type="submission" date="2018-11" db="EMBL/GenBank/DDBJ databases">
        <authorList>
            <consortium name="Pathogen Informatics"/>
        </authorList>
    </citation>
    <scope>NUCLEOTIDE SEQUENCE</scope>
</reference>
<dbReference type="Proteomes" id="UP000784294">
    <property type="component" value="Unassembled WGS sequence"/>
</dbReference>
<organism evidence="9 10">
    <name type="scientific">Protopolystoma xenopodis</name>
    <dbReference type="NCBI Taxonomy" id="117903"/>
    <lineage>
        <taxon>Eukaryota</taxon>
        <taxon>Metazoa</taxon>
        <taxon>Spiralia</taxon>
        <taxon>Lophotrochozoa</taxon>
        <taxon>Platyhelminthes</taxon>
        <taxon>Monogenea</taxon>
        <taxon>Polyopisthocotylea</taxon>
        <taxon>Polystomatidea</taxon>
        <taxon>Polystomatidae</taxon>
        <taxon>Protopolystoma</taxon>
    </lineage>
</organism>
<dbReference type="InterPro" id="IPR038552">
    <property type="entry name" value="Tim21_IMS_sf"/>
</dbReference>
<proteinExistence type="inferred from homology"/>
<evidence type="ECO:0000256" key="8">
    <source>
        <dbReference type="RuleBase" id="RU367142"/>
    </source>
</evidence>
<dbReference type="PANTHER" id="PTHR13032:SF6">
    <property type="entry name" value="MITOCHONDRIAL IMPORT INNER MEMBRANE TRANSLOCASE SUBUNIT TIM21"/>
    <property type="match status" value="1"/>
</dbReference>
<evidence type="ECO:0000256" key="1">
    <source>
        <dbReference type="ARBA" id="ARBA00004304"/>
    </source>
</evidence>
<keyword evidence="4" id="KW-0809">Transit peptide</keyword>
<gene>
    <name evidence="9" type="ORF">PXEA_LOCUS17381</name>
</gene>
<keyword evidence="3" id="KW-0812">Transmembrane</keyword>
<dbReference type="Pfam" id="PF08294">
    <property type="entry name" value="TIM21"/>
    <property type="match status" value="1"/>
</dbReference>
<evidence type="ECO:0000256" key="3">
    <source>
        <dbReference type="ARBA" id="ARBA00022692"/>
    </source>
</evidence>